<dbReference type="Pfam" id="PF00691">
    <property type="entry name" value="OmpA"/>
    <property type="match status" value="1"/>
</dbReference>
<dbReference type="InterPro" id="IPR050330">
    <property type="entry name" value="Bact_OuterMem_StrucFunc"/>
</dbReference>
<protein>
    <recommendedName>
        <fullName evidence="3">OmpA-like domain-containing protein</fullName>
    </recommendedName>
</protein>
<dbReference type="Proteomes" id="UP000014541">
    <property type="component" value="Unassembled WGS sequence"/>
</dbReference>
<dbReference type="InterPro" id="IPR025965">
    <property type="entry name" value="FlgD/Vpr_Ig-like"/>
</dbReference>
<dbReference type="EMBL" id="ATFF01000006">
    <property type="protein sequence ID" value="EPF30339.1"/>
    <property type="molecule type" value="Genomic_DNA"/>
</dbReference>
<comment type="caution">
    <text evidence="4">The sequence shown here is derived from an EMBL/GenBank/DDBJ whole genome shotgun (WGS) entry which is preliminary data.</text>
</comment>
<gene>
    <name evidence="4" type="ORF">HMPREF9194_00656</name>
</gene>
<organism evidence="4 5">
    <name type="scientific">Treponema maltophilum ATCC 51939</name>
    <dbReference type="NCBI Taxonomy" id="1125699"/>
    <lineage>
        <taxon>Bacteria</taxon>
        <taxon>Pseudomonadati</taxon>
        <taxon>Spirochaetota</taxon>
        <taxon>Spirochaetia</taxon>
        <taxon>Spirochaetales</taxon>
        <taxon>Treponemataceae</taxon>
        <taxon>Treponema</taxon>
    </lineage>
</organism>
<keyword evidence="5" id="KW-1185">Reference proteome</keyword>
<proteinExistence type="predicted"/>
<feature type="chain" id="PRO_5004511316" description="OmpA-like domain-containing protein" evidence="2">
    <location>
        <begin position="34"/>
        <end position="1042"/>
    </location>
</feature>
<dbReference type="GO" id="GO:0016020">
    <property type="term" value="C:membrane"/>
    <property type="evidence" value="ECO:0007669"/>
    <property type="project" value="UniProtKB-UniRule"/>
</dbReference>
<dbReference type="PANTHER" id="PTHR30329">
    <property type="entry name" value="STATOR ELEMENT OF FLAGELLAR MOTOR COMPLEX"/>
    <property type="match status" value="1"/>
</dbReference>
<evidence type="ECO:0000313" key="4">
    <source>
        <dbReference type="EMBL" id="EPF30339.1"/>
    </source>
</evidence>
<accession>S3L0Q8</accession>
<reference evidence="4 5" key="1">
    <citation type="submission" date="2013-04" db="EMBL/GenBank/DDBJ databases">
        <title>The Genome Sequence of Treponema maltophilum ATCC 51939.</title>
        <authorList>
            <consortium name="The Broad Institute Genomics Platform"/>
            <person name="Earl A."/>
            <person name="Ward D."/>
            <person name="Feldgarden M."/>
            <person name="Gevers D."/>
            <person name="Leonetti C."/>
            <person name="Blanton J.M."/>
            <person name="Dewhirst F.E."/>
            <person name="Izard J."/>
            <person name="Walker B."/>
            <person name="Young S."/>
            <person name="Zeng Q."/>
            <person name="Gargeya S."/>
            <person name="Fitzgerald M."/>
            <person name="Haas B."/>
            <person name="Abouelleil A."/>
            <person name="Allen A.W."/>
            <person name="Alvarado L."/>
            <person name="Arachchi H.M."/>
            <person name="Berlin A.M."/>
            <person name="Chapman S.B."/>
            <person name="Gainer-Dewar J."/>
            <person name="Goldberg J."/>
            <person name="Griggs A."/>
            <person name="Gujja S."/>
            <person name="Hansen M."/>
            <person name="Howarth C."/>
            <person name="Imamovic A."/>
            <person name="Ireland A."/>
            <person name="Larimer J."/>
            <person name="McCowan C."/>
            <person name="Murphy C."/>
            <person name="Pearson M."/>
            <person name="Poon T.W."/>
            <person name="Priest M."/>
            <person name="Roberts A."/>
            <person name="Saif S."/>
            <person name="Shea T."/>
            <person name="Sisk P."/>
            <person name="Sykes S."/>
            <person name="Wortman J."/>
            <person name="Nusbaum C."/>
            <person name="Birren B."/>
        </authorList>
    </citation>
    <scope>NUCLEOTIDE SEQUENCE [LARGE SCALE GENOMIC DNA]</scope>
    <source>
        <strain evidence="4 5">ATCC 51939</strain>
    </source>
</reference>
<evidence type="ECO:0000256" key="2">
    <source>
        <dbReference type="SAM" id="SignalP"/>
    </source>
</evidence>
<feature type="signal peptide" evidence="2">
    <location>
        <begin position="1"/>
        <end position="33"/>
    </location>
</feature>
<dbReference type="AlphaFoldDB" id="S3L0Q8"/>
<dbReference type="InterPro" id="IPR036737">
    <property type="entry name" value="OmpA-like_sf"/>
</dbReference>
<evidence type="ECO:0000259" key="3">
    <source>
        <dbReference type="PROSITE" id="PS51123"/>
    </source>
</evidence>
<name>S3L0Q8_TREMA</name>
<dbReference type="PANTHER" id="PTHR30329:SF21">
    <property type="entry name" value="LIPOPROTEIN YIAD-RELATED"/>
    <property type="match status" value="1"/>
</dbReference>
<keyword evidence="1" id="KW-0472">Membrane</keyword>
<dbReference type="PATRIC" id="fig|1125699.3.peg.667"/>
<evidence type="ECO:0000256" key="1">
    <source>
        <dbReference type="PROSITE-ProRule" id="PRU00473"/>
    </source>
</evidence>
<dbReference type="CDD" id="cd07185">
    <property type="entry name" value="OmpA_C-like"/>
    <property type="match status" value="1"/>
</dbReference>
<sequence>MNKLKKIGLRGKTALRVCAFAFCMFSAAYSVFAASPKTVYISPNNDGVQDQLVVPFAVNEKRYVSEWSFVITDESGKVVRTIGNKEARPEKLTFITFFKQLFKPKQGVLIPDSLIWNGVSDAGETVPDGTYFYYATASDDNGNVNKTPLYTVVVDNSEPVIELTQPSDAMKTFGAGNKADVTIRQTGSVEDLWTAEILDNSGKVVRTFTWKNSKPSDCMWDGKNNDGAAVKEGVYSYRISATDRAGNKSPAAQVSNIIYDAIPRSVNMTVTGSPFSPNGDGVKDTVSVALSMPNSSGLLNWSVVVRSKDKDVRTFSSKTLPPASLTFDGRSDAGAVLADGDYQLVFSALFNNGQESRISRNITVDNTPPVASVRTEGSIFSPDGDGRLDTMRIFQEGSKEKAWHAVISDEKGRAVKTWTFGETPDPTVVWDGTASDGSIADGFYTYELSATDLAGNTGRAKTPAFELNTGTTEVILAVNPEAFSPNGDKIQDTITFTPRVRTAAGIASYELKIFDASGAAVKTFSDKRNLPSSISWNGLSDAGTLCKDGMYNASLLTVSKNGSEALFATKPFELDTTYPEVTMSAPYTLFSPNGDGNKDTLNVSVKTGKEKLWKAVISDGNKNAVRSFSWEGEAKPFSWDGKDEAGNTVADGTYTVVLSSTDAAGNTGSAALKDVRVDNRSVKVFVTAEREAFSPNGDGIADEQRFNIRTTLADGIESWLFAVKNTATGETVYAREQTSGEALPSTIKWDGKSSNGRIAEGNLTGTLQVVYAKGDKLNVSTAPFICSVTPPQLSVRTAPEYFSPDNDGTDDDLFISLKGTSVVPFKSWSFEINDPNNGKTFWKTSGKSAISERIIWDGRSNGGELVQSAVDYPYKFTVTDTLGMTSVAEGTISVDVLVIRSGDVLKMQVPSIIFRSDNADFNGKDKDPQRGLDQSIIDNNYRVLKRIAQILEKFRDYNVTIEGHANNISGTEREETSTANGNIPLVPLSEARAKTVKEILVSYGINASRLSTVGRGGRMPVAARADKDNWWKNRRVEFILNK</sequence>
<dbReference type="eggNOG" id="COG2885">
    <property type="taxonomic scope" value="Bacteria"/>
</dbReference>
<dbReference type="InterPro" id="IPR006665">
    <property type="entry name" value="OmpA-like"/>
</dbReference>
<dbReference type="Gene3D" id="2.60.40.4070">
    <property type="match status" value="5"/>
</dbReference>
<dbReference type="STRING" id="1125699.HMPREF9194_00656"/>
<evidence type="ECO:0000313" key="5">
    <source>
        <dbReference type="Proteomes" id="UP000014541"/>
    </source>
</evidence>
<dbReference type="PROSITE" id="PS51123">
    <property type="entry name" value="OMPA_2"/>
    <property type="match status" value="1"/>
</dbReference>
<feature type="domain" description="OmpA-like" evidence="3">
    <location>
        <begin position="901"/>
        <end position="1042"/>
    </location>
</feature>
<keyword evidence="2" id="KW-0732">Signal</keyword>
<dbReference type="HOGENOM" id="CLU_005670_0_0_12"/>
<dbReference type="Pfam" id="PF13860">
    <property type="entry name" value="FlgD_ig"/>
    <property type="match status" value="3"/>
</dbReference>
<dbReference type="OrthoDB" id="337472at2"/>
<dbReference type="SUPFAM" id="SSF103088">
    <property type="entry name" value="OmpA-like"/>
    <property type="match status" value="1"/>
</dbReference>
<dbReference type="Gene3D" id="3.30.1330.60">
    <property type="entry name" value="OmpA-like domain"/>
    <property type="match status" value="1"/>
</dbReference>